<evidence type="ECO:0000259" key="7">
    <source>
        <dbReference type="Pfam" id="PF12859"/>
    </source>
</evidence>
<dbReference type="InterPro" id="IPR024990">
    <property type="entry name" value="Apc1"/>
</dbReference>
<feature type="compositionally biased region" description="Basic residues" evidence="6">
    <location>
        <begin position="322"/>
        <end position="334"/>
    </location>
</feature>
<dbReference type="GO" id="GO:0051301">
    <property type="term" value="P:cell division"/>
    <property type="evidence" value="ECO:0007669"/>
    <property type="project" value="UniProtKB-KW"/>
</dbReference>
<dbReference type="InterPro" id="IPR011989">
    <property type="entry name" value="ARM-like"/>
</dbReference>
<comment type="caution">
    <text evidence="9">The sequence shown here is derived from an EMBL/GenBank/DDBJ whole genome shotgun (WGS) entry which is preliminary data.</text>
</comment>
<accession>A0AAJ0M228</accession>
<dbReference type="PANTHER" id="PTHR12827">
    <property type="entry name" value="MEIOTIC CHECKPOINT REGULATOR TSG24 FAMILY MEMBER"/>
    <property type="match status" value="1"/>
</dbReference>
<dbReference type="GO" id="GO:0005680">
    <property type="term" value="C:anaphase-promoting complex"/>
    <property type="evidence" value="ECO:0007669"/>
    <property type="project" value="InterPro"/>
</dbReference>
<feature type="domain" description="Anaphase-promoting complex subunit 1 N-terminal" evidence="7">
    <location>
        <begin position="30"/>
        <end position="772"/>
    </location>
</feature>
<dbReference type="Pfam" id="PF20518">
    <property type="entry name" value="Apc1_MidN"/>
    <property type="match status" value="1"/>
</dbReference>
<dbReference type="PANTHER" id="PTHR12827:SF3">
    <property type="entry name" value="ANAPHASE-PROMOTING COMPLEX SUBUNIT 1"/>
    <property type="match status" value="1"/>
</dbReference>
<feature type="compositionally biased region" description="Basic and acidic residues" evidence="6">
    <location>
        <begin position="1997"/>
        <end position="2013"/>
    </location>
</feature>
<keyword evidence="10" id="KW-1185">Reference proteome</keyword>
<name>A0AAJ0M228_9PEZI</name>
<dbReference type="GeneID" id="87883647"/>
<keyword evidence="2" id="KW-0132">Cell division</keyword>
<feature type="compositionally biased region" description="Basic and acidic residues" evidence="6">
    <location>
        <begin position="386"/>
        <end position="395"/>
    </location>
</feature>
<dbReference type="Pfam" id="PF12859">
    <property type="entry name" value="ANAPC1"/>
    <property type="match status" value="1"/>
</dbReference>
<evidence type="ECO:0000256" key="4">
    <source>
        <dbReference type="ARBA" id="ARBA00022776"/>
    </source>
</evidence>
<evidence type="ECO:0000256" key="3">
    <source>
        <dbReference type="ARBA" id="ARBA00022737"/>
    </source>
</evidence>
<dbReference type="InterPro" id="IPR046794">
    <property type="entry name" value="Apc1_MidN"/>
</dbReference>
<feature type="compositionally biased region" description="Low complexity" evidence="6">
    <location>
        <begin position="400"/>
        <end position="415"/>
    </location>
</feature>
<protein>
    <recommendedName>
        <fullName evidence="11">Anaphase-promoting complex subunit 1</fullName>
    </recommendedName>
</protein>
<dbReference type="GO" id="GO:0060090">
    <property type="term" value="F:molecular adaptor activity"/>
    <property type="evidence" value="ECO:0007669"/>
    <property type="project" value="TreeGrafter"/>
</dbReference>
<dbReference type="EMBL" id="JAUDZG010000004">
    <property type="protein sequence ID" value="KAK3306200.1"/>
    <property type="molecule type" value="Genomic_DNA"/>
</dbReference>
<evidence type="ECO:0008006" key="11">
    <source>
        <dbReference type="Google" id="ProtNLM"/>
    </source>
</evidence>
<dbReference type="GO" id="GO:0007091">
    <property type="term" value="P:metaphase/anaphase transition of mitotic cell cycle"/>
    <property type="evidence" value="ECO:0007669"/>
    <property type="project" value="TreeGrafter"/>
</dbReference>
<dbReference type="FunFam" id="1.25.10.10:FF:000400">
    <property type="entry name" value="20S cyclosome subunit (APC1/BimE), putative"/>
    <property type="match status" value="1"/>
</dbReference>
<evidence type="ECO:0000313" key="9">
    <source>
        <dbReference type="EMBL" id="KAK3306200.1"/>
    </source>
</evidence>
<evidence type="ECO:0000256" key="1">
    <source>
        <dbReference type="ARBA" id="ARBA00010547"/>
    </source>
</evidence>
<dbReference type="InterPro" id="IPR049255">
    <property type="entry name" value="Apc1_N"/>
</dbReference>
<reference evidence="9" key="2">
    <citation type="submission" date="2023-06" db="EMBL/GenBank/DDBJ databases">
        <authorList>
            <consortium name="Lawrence Berkeley National Laboratory"/>
            <person name="Mondo S.J."/>
            <person name="Hensen N."/>
            <person name="Bonometti L."/>
            <person name="Westerberg I."/>
            <person name="Brannstrom I.O."/>
            <person name="Guillou S."/>
            <person name="Cros-Aarteil S."/>
            <person name="Calhoun S."/>
            <person name="Haridas S."/>
            <person name="Kuo A."/>
            <person name="Pangilinan J."/>
            <person name="Riley R."/>
            <person name="Labutti K."/>
            <person name="Andreopoulos B."/>
            <person name="Lipzen A."/>
            <person name="Chen C."/>
            <person name="Yanf M."/>
            <person name="Daum C."/>
            <person name="Ng V."/>
            <person name="Clum A."/>
            <person name="Steindorff A."/>
            <person name="Ohm R."/>
            <person name="Martin F."/>
            <person name="Silar P."/>
            <person name="Natvig D."/>
            <person name="Lalanne C."/>
            <person name="Gautier V."/>
            <person name="Ament-Velasquez S.L."/>
            <person name="Kruys A."/>
            <person name="Hutchinson M.I."/>
            <person name="Powell A.J."/>
            <person name="Barry K."/>
            <person name="Miller A.N."/>
            <person name="Grigoriev I.V."/>
            <person name="Debuchy R."/>
            <person name="Gladieux P."/>
            <person name="Thoren M.H."/>
            <person name="Johannesson H."/>
        </authorList>
    </citation>
    <scope>NUCLEOTIDE SEQUENCE</scope>
    <source>
        <strain evidence="9">CBS 333.67</strain>
    </source>
</reference>
<keyword evidence="3" id="KW-0677">Repeat</keyword>
<dbReference type="FunFam" id="1.25.10.10:FF:000217">
    <property type="entry name" value="20S cyclosome subunit (APC1/BimE)"/>
    <property type="match status" value="1"/>
</dbReference>
<feature type="domain" description="Anaphase-promoting complex subunit 1 middle" evidence="8">
    <location>
        <begin position="1039"/>
        <end position="1094"/>
    </location>
</feature>
<dbReference type="Proteomes" id="UP001273166">
    <property type="component" value="Unassembled WGS sequence"/>
</dbReference>
<evidence type="ECO:0000256" key="5">
    <source>
        <dbReference type="ARBA" id="ARBA00023306"/>
    </source>
</evidence>
<proteinExistence type="inferred from homology"/>
<feature type="region of interest" description="Disordered" evidence="6">
    <location>
        <begin position="318"/>
        <end position="451"/>
    </location>
</feature>
<dbReference type="GO" id="GO:0031145">
    <property type="term" value="P:anaphase-promoting complex-dependent catabolic process"/>
    <property type="evidence" value="ECO:0007669"/>
    <property type="project" value="TreeGrafter"/>
</dbReference>
<evidence type="ECO:0000256" key="6">
    <source>
        <dbReference type="SAM" id="MobiDB-lite"/>
    </source>
</evidence>
<feature type="region of interest" description="Disordered" evidence="6">
    <location>
        <begin position="1950"/>
        <end position="2019"/>
    </location>
</feature>
<dbReference type="RefSeq" id="XP_062721980.1">
    <property type="nucleotide sequence ID" value="XM_062864818.1"/>
</dbReference>
<gene>
    <name evidence="9" type="ORF">B0T15DRAFT_396174</name>
</gene>
<dbReference type="Gene3D" id="1.25.10.10">
    <property type="entry name" value="Leucine-rich Repeat Variant"/>
    <property type="match status" value="2"/>
</dbReference>
<evidence type="ECO:0000313" key="10">
    <source>
        <dbReference type="Proteomes" id="UP001273166"/>
    </source>
</evidence>
<keyword evidence="5" id="KW-0131">Cell cycle</keyword>
<evidence type="ECO:0000256" key="2">
    <source>
        <dbReference type="ARBA" id="ARBA00022618"/>
    </source>
</evidence>
<feature type="compositionally biased region" description="Basic residues" evidence="6">
    <location>
        <begin position="1968"/>
        <end position="1988"/>
    </location>
</feature>
<sequence>MASVKSLGLQQPIGLRHAIEEGILPPNPPTSSYTWEVIVSKEDGREYEDELLTTRDCVIWSRGGIFRKSFKFDPERESVTQALLAYFPFSADGPDVGSPAEGRPKSTSDRAALSRALVVFLKSQAHIYFLSGTSHVVHMPFEVESACAGPRGVVIQRKPRVDGASVSLRFPKVPPASFISQPPQRNHDRSVTEFSTEGLGNLKVLPLRQSLTLQNMWQHPIEANDSHWPRLVCLTDPLLELGLVVTEAERPRTGKGRKASTGPCFLNPSEEILHIEAVKVPRSGGAGSSELTIAVTVNREANTYTIWRLGYLQNEDPFLGAQKKRKPKPSRRRSSMAPGLASGAATPVHPSVRESFGAPLPVKKTRKGAKAEDKDKALEKALSSLDPEKGNDATRRQSRRVSSLLARADLSASQDRATFAEQPIHPGHGGRRAESHGSQRPRLSSGYGGPSFGGPFNFNRSVNHLSEPPVDNLLEELRAGGDFEGFHNMGLDDHDFDGLAHEMLLTKVQSVSMDTTNVRYSLSSKPARTQAKVFILAGPPTAADDQGRPLLLVAIQDPVDKRLQLLSLHIEQTEGRTPPNIKSKNSSILDDFNIIPSEPRRVQSVVDSCKISDGYETIMIMSEDRSGDRGLSLQSPWGKVTTVNLPVLYVERPSSLEYPGSYRTGTTVRGHPPAGFDLTGTQIESLCHSSSRGVVDLRDREGRYHRVRIQLQPTAPQVRKILDICRSVLHASYADRLVAGWWHVMQWLQEMQLRGLEHPIADMEWSAVVILLLSSFLVLGHNSETSLRTLVTETIRPAAKSKWEMMQLREAPNSSACPAWMRGKAWQWLLDGVADASNTRNEEGWPSGAFIPFHVGLAKGWMASAGGLSAFGFEGYLPTALSRIGNPRDMAAWSIFLALHLLIEEQKLDVMSSEDTSPGQSDLKAILFQLSKWLGWQRYETVYALGAQAEPTSAQDLVPFVVTGLAEPPSDYCVLSWIQGHLATGRGAEFPTLSDLYAASARDPLGGRVREQLWVSLMPRTVMFEKFFARLGSSNNRYEAVVAMHECGFTPQVLETLPEAILTALQDVISICQPSPPPSWPEDLLALVGRTDMSGLLQPRKTWQALPCEVNVSINSVSMRERLLIFTEAPSHEARWDFRMLCQHLDGLNEHVEETGAAERQAVVRSLFREDRRLNEAQSLLSTVKNRVVRLDSKPGWTEAEYLERQKELVTTIATSTLAIPAGRGLLYFGLRYPLLTQKFQIPGFNLTCLVRPINNTVSVDKSLFPEEKINWAFFHQGVAGGLAISPQAKGIDTSWILYNKPGQDLSNRHAGFLLALGLNGHLKSVAKWVAFKYLTPKHTMTTIGLLLGLAASYLGTMDALMTRLLSVHVTRMLPRGAADLNLSTATQSTGVMGIGLLYYNSQHRRMSEIMLSEIEHVGEGEEGEECIRDESYRLAAGFALGFINLGTGGDLRGLRDMHLTEKLLTMATATKRVELVHVLDWSAPGAVVAIALIYMKSEDHIVARKIDVPDTILQFDYVRPDILLLRTVAKNLILWKEVDPTFDWIRDGLPAEYRTRHQLIKVDRLQSRDLPLFSILAGLCFALGLRFAGSANVRVRDLLIHYLDQFMRIVRIPVSNFDSELARNNARMCMDLVALSCATVMAGTGDIPVLRRLRALHGRDDTNTTYGSHLAAHLAIGALFLGCGTATFGTSNLAVAALLVAFYPLFPVNVRDNRSHLQAFRHFWVLATEPRCLVAKDLATAQPINIPITIHLQPGSPSAVAAASQTASAPTDPEAMTLRRQTPCLLPPLDDVARVETDAASLGYWDLTLDFAQGPQLRDDFRKHHQTVYLRRRPAHESTFPATLRALGSSSGAIAEASGVDRAGEALGWVFHLDALKNLTRAERSVVLDRLGSGGGVGEGLGSTTAVDARLALRAGLDVGSWSRDRLLGLRLLFEWAERRGMFAADGATSGLKQGDAEHEAATGSKGKSKGAKGGRKSRAGKGKKKVSVGVGAVLHDSERGEGQLREQKGRDVWGGQPPWWLTDSAIEELKGRAWLVGREG</sequence>
<evidence type="ECO:0000259" key="8">
    <source>
        <dbReference type="Pfam" id="PF20518"/>
    </source>
</evidence>
<keyword evidence="4" id="KW-0498">Mitosis</keyword>
<feature type="compositionally biased region" description="Basic and acidic residues" evidence="6">
    <location>
        <begin position="369"/>
        <end position="379"/>
    </location>
</feature>
<dbReference type="GO" id="GO:0070979">
    <property type="term" value="P:protein K11-linked ubiquitination"/>
    <property type="evidence" value="ECO:0007669"/>
    <property type="project" value="TreeGrafter"/>
</dbReference>
<organism evidence="9 10">
    <name type="scientific">Chaetomium strumarium</name>
    <dbReference type="NCBI Taxonomy" id="1170767"/>
    <lineage>
        <taxon>Eukaryota</taxon>
        <taxon>Fungi</taxon>
        <taxon>Dikarya</taxon>
        <taxon>Ascomycota</taxon>
        <taxon>Pezizomycotina</taxon>
        <taxon>Sordariomycetes</taxon>
        <taxon>Sordariomycetidae</taxon>
        <taxon>Sordariales</taxon>
        <taxon>Chaetomiaceae</taxon>
        <taxon>Chaetomium</taxon>
    </lineage>
</organism>
<comment type="similarity">
    <text evidence="1">Belongs to the APC1 family.</text>
</comment>
<reference evidence="9" key="1">
    <citation type="journal article" date="2023" name="Mol. Phylogenet. Evol.">
        <title>Genome-scale phylogeny and comparative genomics of the fungal order Sordariales.</title>
        <authorList>
            <person name="Hensen N."/>
            <person name="Bonometti L."/>
            <person name="Westerberg I."/>
            <person name="Brannstrom I.O."/>
            <person name="Guillou S."/>
            <person name="Cros-Aarteil S."/>
            <person name="Calhoun S."/>
            <person name="Haridas S."/>
            <person name="Kuo A."/>
            <person name="Mondo S."/>
            <person name="Pangilinan J."/>
            <person name="Riley R."/>
            <person name="LaButti K."/>
            <person name="Andreopoulos B."/>
            <person name="Lipzen A."/>
            <person name="Chen C."/>
            <person name="Yan M."/>
            <person name="Daum C."/>
            <person name="Ng V."/>
            <person name="Clum A."/>
            <person name="Steindorff A."/>
            <person name="Ohm R.A."/>
            <person name="Martin F."/>
            <person name="Silar P."/>
            <person name="Natvig D.O."/>
            <person name="Lalanne C."/>
            <person name="Gautier V."/>
            <person name="Ament-Velasquez S.L."/>
            <person name="Kruys A."/>
            <person name="Hutchinson M.I."/>
            <person name="Powell A.J."/>
            <person name="Barry K."/>
            <person name="Miller A.N."/>
            <person name="Grigoriev I.V."/>
            <person name="Debuchy R."/>
            <person name="Gladieux P."/>
            <person name="Hiltunen Thoren M."/>
            <person name="Johannesson H."/>
        </authorList>
    </citation>
    <scope>NUCLEOTIDE SEQUENCE</scope>
    <source>
        <strain evidence="9">CBS 333.67</strain>
    </source>
</reference>